<dbReference type="HOGENOM" id="CLU_126986_0_0_6"/>
<evidence type="ECO:0008006" key="3">
    <source>
        <dbReference type="Google" id="ProtNLM"/>
    </source>
</evidence>
<dbReference type="AlphaFoldDB" id="C4LF35"/>
<protein>
    <recommendedName>
        <fullName evidence="3">DNA phosphorothioation-associated protein 4</fullName>
    </recommendedName>
</protein>
<dbReference type="KEGG" id="tau:Tola_1591"/>
<reference evidence="1" key="1">
    <citation type="journal article" date="2011" name="Stand. Genomic Sci.">
        <title>Complete genome sequence of Tolumonas auensis type strain (TA 4).</title>
        <authorList>
            <person name="Chertkov O."/>
            <person name="Copeland A."/>
            <person name="Lucas S."/>
            <person name="Lapidus A."/>
            <person name="Berry K.W."/>
            <person name="Detter J.C."/>
            <person name="Del Rio T.G."/>
            <person name="Hammon N."/>
            <person name="Dalin E."/>
            <person name="Tice H."/>
            <person name="Pitluck S."/>
            <person name="Richardson P."/>
            <person name="Bruce D."/>
            <person name="Goodwin L."/>
            <person name="Han C."/>
            <person name="Tapia R."/>
            <person name="Saunders E."/>
            <person name="Schmutz J."/>
            <person name="Brettin T."/>
            <person name="Larimer F."/>
            <person name="Land M."/>
            <person name="Hauser L."/>
            <person name="Spring S."/>
            <person name="Rohde M."/>
            <person name="Kyrpides N.C."/>
            <person name="Ivanova N."/>
            <person name="Goker M."/>
            <person name="Beller H.R."/>
            <person name="Klenk H.P."/>
            <person name="Woyke T."/>
        </authorList>
    </citation>
    <scope>NUCLEOTIDE SEQUENCE [LARGE SCALE GENOMIC DNA]</scope>
    <source>
        <strain evidence="1">DSM 9187</strain>
    </source>
</reference>
<evidence type="ECO:0000313" key="1">
    <source>
        <dbReference type="EMBL" id="ACQ93202.1"/>
    </source>
</evidence>
<dbReference type="STRING" id="595494.Tola_1591"/>
<proteinExistence type="predicted"/>
<dbReference type="EMBL" id="CP001616">
    <property type="protein sequence ID" value="ACQ93202.1"/>
    <property type="molecule type" value="Genomic_DNA"/>
</dbReference>
<organism evidence="1 2">
    <name type="scientific">Tolumonas auensis (strain DSM 9187 / NBRC 110442 / TA 4)</name>
    <dbReference type="NCBI Taxonomy" id="595494"/>
    <lineage>
        <taxon>Bacteria</taxon>
        <taxon>Pseudomonadati</taxon>
        <taxon>Pseudomonadota</taxon>
        <taxon>Gammaproteobacteria</taxon>
        <taxon>Aeromonadales</taxon>
        <taxon>Aeromonadaceae</taxon>
        <taxon>Tolumonas</taxon>
    </lineage>
</organism>
<dbReference type="NCBIfam" id="TIGR04062">
    <property type="entry name" value="dnd_assoc_4"/>
    <property type="match status" value="1"/>
</dbReference>
<name>C4LF35_TOLAT</name>
<keyword evidence="2" id="KW-1185">Reference proteome</keyword>
<evidence type="ECO:0000313" key="2">
    <source>
        <dbReference type="Proteomes" id="UP000009073"/>
    </source>
</evidence>
<dbReference type="Proteomes" id="UP000009073">
    <property type="component" value="Chromosome"/>
</dbReference>
<gene>
    <name evidence="1" type="ordered locus">Tola_1591</name>
</gene>
<dbReference type="InterPro" id="IPR023983">
    <property type="entry name" value="DNA_S_mod_dnd_assoc_4"/>
</dbReference>
<sequence length="145" mass="16623">MIDRVRKPEKFEGLLKQLKEEEKIFSSYKDILIFAACLAKSRQVREPFLKSSEPIPLHIFSGEFDMAVINAIAITEQNDYEIQFLSEENQERKIMIFEEYAAAGLQIIEDEVLSRGKSVLESFIELLADEEADKNLLGDISSLAY</sequence>
<accession>C4LF35</accession>